<organism evidence="2 3">
    <name type="scientific">Natronoarchaeum philippinense</name>
    <dbReference type="NCBI Taxonomy" id="558529"/>
    <lineage>
        <taxon>Archaea</taxon>
        <taxon>Methanobacteriati</taxon>
        <taxon>Methanobacteriota</taxon>
        <taxon>Stenosarchaea group</taxon>
        <taxon>Halobacteria</taxon>
        <taxon>Halobacteriales</taxon>
        <taxon>Natronoarchaeaceae</taxon>
    </lineage>
</organism>
<dbReference type="AlphaFoldDB" id="A0A285N7A4"/>
<dbReference type="Pfam" id="PF01575">
    <property type="entry name" value="MaoC_dehydratas"/>
    <property type="match status" value="1"/>
</dbReference>
<dbReference type="EMBL" id="OBEJ01000001">
    <property type="protein sequence ID" value="SNZ05364.1"/>
    <property type="molecule type" value="Genomic_DNA"/>
</dbReference>
<gene>
    <name evidence="2" type="ORF">SAMN06269185_0838</name>
</gene>
<evidence type="ECO:0000313" key="2">
    <source>
        <dbReference type="EMBL" id="SNZ05364.1"/>
    </source>
</evidence>
<dbReference type="PANTHER" id="PTHR43437:SF3">
    <property type="entry name" value="HYDROXYACYL-THIOESTER DEHYDRATASE TYPE 2, MITOCHONDRIAL"/>
    <property type="match status" value="1"/>
</dbReference>
<dbReference type="GO" id="GO:0019171">
    <property type="term" value="F:(3R)-hydroxyacyl-[acyl-carrier-protein] dehydratase activity"/>
    <property type="evidence" value="ECO:0007669"/>
    <property type="project" value="TreeGrafter"/>
</dbReference>
<keyword evidence="3" id="KW-1185">Reference proteome</keyword>
<dbReference type="InterPro" id="IPR002539">
    <property type="entry name" value="MaoC-like_dom"/>
</dbReference>
<evidence type="ECO:0000259" key="1">
    <source>
        <dbReference type="Pfam" id="PF01575"/>
    </source>
</evidence>
<dbReference type="Gene3D" id="3.10.129.10">
    <property type="entry name" value="Hotdog Thioesterase"/>
    <property type="match status" value="1"/>
</dbReference>
<feature type="domain" description="MaoC-like" evidence="1">
    <location>
        <begin position="122"/>
        <end position="208"/>
    </location>
</feature>
<dbReference type="PANTHER" id="PTHR43437">
    <property type="entry name" value="HYDROXYACYL-THIOESTER DEHYDRATASE TYPE 2, MITOCHONDRIAL-RELATED"/>
    <property type="match status" value="1"/>
</dbReference>
<dbReference type="InterPro" id="IPR050965">
    <property type="entry name" value="UPF0336/Enoyl-CoA_hydratase"/>
</dbReference>
<dbReference type="SUPFAM" id="SSF54637">
    <property type="entry name" value="Thioesterase/thiol ester dehydrase-isomerase"/>
    <property type="match status" value="1"/>
</dbReference>
<dbReference type="CDD" id="cd03449">
    <property type="entry name" value="R_hydratase"/>
    <property type="match status" value="1"/>
</dbReference>
<proteinExistence type="predicted"/>
<reference evidence="2 3" key="1">
    <citation type="submission" date="2017-09" db="EMBL/GenBank/DDBJ databases">
        <authorList>
            <person name="Ehlers B."/>
            <person name="Leendertz F.H."/>
        </authorList>
    </citation>
    <scope>NUCLEOTIDE SEQUENCE [LARGE SCALE GENOMIC DNA]</scope>
    <source>
        <strain evidence="2 3">DSM 27208</strain>
    </source>
</reference>
<sequence length="243" mass="25809">MVQTARAGDGGRRTREFGLGHRTHILVPISRTVTDDTTASSPLSAMTDAWLQMTETAFRSATAMNRAALGVSENGDGASPADADGTEPSDLPSLAFEDGDWDFERSVEDAAALGVGDAVTFTKRITDEDVERFAGASGDTNRLHLDEEFADDSRFGGRIAHGTLVSGLISAALARLPGLTIYLSQDLEFRGPVEIGDRVTASVEIVEDLGKGQFRLATTIENHATDSTVIDGEAVVLIDDLPE</sequence>
<protein>
    <submittedName>
        <fullName evidence="2">Acyl dehydratase</fullName>
    </submittedName>
</protein>
<dbReference type="Proteomes" id="UP000219453">
    <property type="component" value="Unassembled WGS sequence"/>
</dbReference>
<dbReference type="GO" id="GO:0006633">
    <property type="term" value="P:fatty acid biosynthetic process"/>
    <property type="evidence" value="ECO:0007669"/>
    <property type="project" value="TreeGrafter"/>
</dbReference>
<accession>A0A285N7A4</accession>
<evidence type="ECO:0000313" key="3">
    <source>
        <dbReference type="Proteomes" id="UP000219453"/>
    </source>
</evidence>
<name>A0A285N7A4_NATPI</name>
<dbReference type="InterPro" id="IPR029069">
    <property type="entry name" value="HotDog_dom_sf"/>
</dbReference>